<evidence type="ECO:0000313" key="11">
    <source>
        <dbReference type="Proteomes" id="UP000006346"/>
    </source>
</evidence>
<gene>
    <name evidence="10" type="ordered locus">Desor_2985</name>
</gene>
<keyword evidence="11" id="KW-1185">Reference proteome</keyword>
<dbReference type="STRING" id="768706.Desor_2985"/>
<proteinExistence type="inferred from homology"/>
<protein>
    <submittedName>
        <fullName evidence="10">Acyl-CoA dehydrogenase</fullName>
    </submittedName>
</protein>
<dbReference type="InterPro" id="IPR009100">
    <property type="entry name" value="AcylCoA_DH/oxidase_NM_dom_sf"/>
</dbReference>
<dbReference type="GO" id="GO:0050660">
    <property type="term" value="F:flavin adenine dinucleotide binding"/>
    <property type="evidence" value="ECO:0007669"/>
    <property type="project" value="InterPro"/>
</dbReference>
<dbReference type="SUPFAM" id="SSF56645">
    <property type="entry name" value="Acyl-CoA dehydrogenase NM domain-like"/>
    <property type="match status" value="1"/>
</dbReference>
<dbReference type="InterPro" id="IPR046373">
    <property type="entry name" value="Acyl-CoA_Oxase/DH_mid-dom_sf"/>
</dbReference>
<dbReference type="InterPro" id="IPR006091">
    <property type="entry name" value="Acyl-CoA_Oxase/DH_mid-dom"/>
</dbReference>
<evidence type="ECO:0000256" key="5">
    <source>
        <dbReference type="ARBA" id="ARBA00023002"/>
    </source>
</evidence>
<dbReference type="InterPro" id="IPR037069">
    <property type="entry name" value="AcylCoA_DH/ox_N_sf"/>
</dbReference>
<keyword evidence="3 6" id="KW-0285">Flavoprotein</keyword>
<dbReference type="AlphaFoldDB" id="G7WGS3"/>
<dbReference type="HOGENOM" id="CLU_018204_3_5_9"/>
<feature type="domain" description="Acyl-CoA dehydrogenase/oxidase C-terminal" evidence="7">
    <location>
        <begin position="209"/>
        <end position="356"/>
    </location>
</feature>
<feature type="domain" description="Acyl-CoA dehydrogenase/oxidase N-terminal" evidence="9">
    <location>
        <begin position="3"/>
        <end position="98"/>
    </location>
</feature>
<dbReference type="GO" id="GO:0051793">
    <property type="term" value="P:medium-chain fatty acid catabolic process"/>
    <property type="evidence" value="ECO:0007669"/>
    <property type="project" value="TreeGrafter"/>
</dbReference>
<evidence type="ECO:0000256" key="4">
    <source>
        <dbReference type="ARBA" id="ARBA00022827"/>
    </source>
</evidence>
<dbReference type="InterPro" id="IPR013786">
    <property type="entry name" value="AcylCoA_DH/ox_N"/>
</dbReference>
<dbReference type="InterPro" id="IPR009075">
    <property type="entry name" value="AcylCo_DH/oxidase_C"/>
</dbReference>
<dbReference type="KEGG" id="dor:Desor_2985"/>
<dbReference type="InterPro" id="IPR036250">
    <property type="entry name" value="AcylCo_DH-like_C"/>
</dbReference>
<name>G7WGS3_DESOD</name>
<keyword evidence="5 6" id="KW-0560">Oxidoreductase</keyword>
<dbReference type="Pfam" id="PF02770">
    <property type="entry name" value="Acyl-CoA_dh_M"/>
    <property type="match status" value="1"/>
</dbReference>
<evidence type="ECO:0000256" key="3">
    <source>
        <dbReference type="ARBA" id="ARBA00022630"/>
    </source>
</evidence>
<reference evidence="10 11" key="2">
    <citation type="journal article" date="2012" name="J. Bacteriol.">
        <title>Complete genome sequences of Desulfosporosinus orientis DSM765T, Desulfosporosinus youngiae DSM17734T, Desulfosporosinus meridiei DSM13257T, and Desulfosporosinus acidiphilus DSM22704T.</title>
        <authorList>
            <person name="Pester M."/>
            <person name="Brambilla E."/>
            <person name="Alazard D."/>
            <person name="Rattei T."/>
            <person name="Weinmaier T."/>
            <person name="Han J."/>
            <person name="Lucas S."/>
            <person name="Lapidus A."/>
            <person name="Cheng J.F."/>
            <person name="Goodwin L."/>
            <person name="Pitluck S."/>
            <person name="Peters L."/>
            <person name="Ovchinnikova G."/>
            <person name="Teshima H."/>
            <person name="Detter J.C."/>
            <person name="Han C.S."/>
            <person name="Tapia R."/>
            <person name="Land M.L."/>
            <person name="Hauser L."/>
            <person name="Kyrpides N.C."/>
            <person name="Ivanova N.N."/>
            <person name="Pagani I."/>
            <person name="Huntmann M."/>
            <person name="Wei C.L."/>
            <person name="Davenport K.W."/>
            <person name="Daligault H."/>
            <person name="Chain P.S."/>
            <person name="Chen A."/>
            <person name="Mavromatis K."/>
            <person name="Markowitz V."/>
            <person name="Szeto E."/>
            <person name="Mikhailova N."/>
            <person name="Pati A."/>
            <person name="Wagner M."/>
            <person name="Woyke T."/>
            <person name="Ollivier B."/>
            <person name="Klenk H.P."/>
            <person name="Spring S."/>
            <person name="Loy A."/>
        </authorList>
    </citation>
    <scope>NUCLEOTIDE SEQUENCE [LARGE SCALE GENOMIC DNA]</scope>
    <source>
        <strain evidence="11">ATCC 19365 / DSM 765 / NCIMB 8382 / VKM B-1628</strain>
    </source>
</reference>
<dbReference type="GO" id="GO:0070991">
    <property type="term" value="F:medium-chain fatty acyl-CoA dehydrogenase activity"/>
    <property type="evidence" value="ECO:0007669"/>
    <property type="project" value="TreeGrafter"/>
</dbReference>
<organism evidence="10 11">
    <name type="scientific">Desulfosporosinus orientis (strain ATCC 19365 / DSM 765 / NCIMB 8382 / VKM B-1628 / Singapore I)</name>
    <name type="common">Desulfotomaculum orientis</name>
    <dbReference type="NCBI Taxonomy" id="768706"/>
    <lineage>
        <taxon>Bacteria</taxon>
        <taxon>Bacillati</taxon>
        <taxon>Bacillota</taxon>
        <taxon>Clostridia</taxon>
        <taxon>Eubacteriales</taxon>
        <taxon>Desulfitobacteriaceae</taxon>
        <taxon>Desulfosporosinus</taxon>
    </lineage>
</organism>
<dbReference type="Proteomes" id="UP000006346">
    <property type="component" value="Chromosome"/>
</dbReference>
<evidence type="ECO:0000256" key="6">
    <source>
        <dbReference type="RuleBase" id="RU362125"/>
    </source>
</evidence>
<dbReference type="eggNOG" id="COG1960">
    <property type="taxonomic scope" value="Bacteria"/>
</dbReference>
<evidence type="ECO:0000259" key="9">
    <source>
        <dbReference type="Pfam" id="PF02771"/>
    </source>
</evidence>
<dbReference type="PANTHER" id="PTHR48083:SF2">
    <property type="entry name" value="MEDIUM-CHAIN SPECIFIC ACYL-COA DEHYDROGENASE, MITOCHONDRIAL"/>
    <property type="match status" value="1"/>
</dbReference>
<comment type="cofactor">
    <cofactor evidence="1 6">
        <name>FAD</name>
        <dbReference type="ChEBI" id="CHEBI:57692"/>
    </cofactor>
</comment>
<dbReference type="PATRIC" id="fig|768706.3.peg.2999"/>
<dbReference type="OrthoDB" id="9802447at2"/>
<dbReference type="InterPro" id="IPR050741">
    <property type="entry name" value="Acyl-CoA_dehydrogenase"/>
</dbReference>
<dbReference type="Pfam" id="PF02771">
    <property type="entry name" value="Acyl-CoA_dh_N"/>
    <property type="match status" value="1"/>
</dbReference>
<evidence type="ECO:0000259" key="8">
    <source>
        <dbReference type="Pfam" id="PF02770"/>
    </source>
</evidence>
<dbReference type="Gene3D" id="1.20.140.10">
    <property type="entry name" value="Butyryl-CoA Dehydrogenase, subunit A, domain 3"/>
    <property type="match status" value="1"/>
</dbReference>
<sequence>MKRDIRPVVDGLKAKGQSMTKEICQELLKKTIPLGIMGNVVKEEYGGAGMDYLTYGLMYEQIDKAINSVIMISTGVTRAIASLGTDAQREKWLPGLLNADLIGCTAITEPNVGSNPAFIETRAVEDGDYYVINGNKLFITNGAIADVAIVVTSLDRSKGAKGLARFIVDKRESPFEARHIKTIGGEEFLGELIFEDCRVPKENIVSAEGSGLKDQLAGFQVARCFVGLTGLNLMNEAYEIACQYARDRKQFGKTIGSFQLIAEMITDMLADIETSKLLLYKALSVIDEGLHVNSYSSMAKYWATEAAVRVTSKAIQIHGAYGLCTEYPLEELFRLARMLSIPDGTTEIQKLIVAREQLGISALV</sequence>
<dbReference type="Gene3D" id="1.10.540.10">
    <property type="entry name" value="Acyl-CoA dehydrogenase/oxidase, N-terminal domain"/>
    <property type="match status" value="1"/>
</dbReference>
<dbReference type="Pfam" id="PF00441">
    <property type="entry name" value="Acyl-CoA_dh_1"/>
    <property type="match status" value="1"/>
</dbReference>
<keyword evidence="4 6" id="KW-0274">FAD</keyword>
<dbReference type="FunFam" id="1.20.140.10:FF:000001">
    <property type="entry name" value="Acyl-CoA dehydrogenase"/>
    <property type="match status" value="1"/>
</dbReference>
<reference evidence="11" key="1">
    <citation type="submission" date="2011-11" db="EMBL/GenBank/DDBJ databases">
        <title>Complete sequence of Desulfosporosinus orientis DSM 765.</title>
        <authorList>
            <person name="Lucas S."/>
            <person name="Han J."/>
            <person name="Lapidus A."/>
            <person name="Cheng J.-F."/>
            <person name="Goodwin L."/>
            <person name="Pitluck S."/>
            <person name="Peters L."/>
            <person name="Ovchinnikova G."/>
            <person name="Teshima H."/>
            <person name="Detter J.C."/>
            <person name="Han C."/>
            <person name="Tapia R."/>
            <person name="Land M."/>
            <person name="Hauser L."/>
            <person name="Kyrpides N."/>
            <person name="Ivanova N."/>
            <person name="Pagani I."/>
            <person name="Pester M."/>
            <person name="Spring S."/>
            <person name="Ollivier B."/>
            <person name="Rattei T."/>
            <person name="Klenk H.-P."/>
            <person name="Wagner M."/>
            <person name="Loy A."/>
            <person name="Woyke T."/>
        </authorList>
    </citation>
    <scope>NUCLEOTIDE SEQUENCE [LARGE SCALE GENOMIC DNA]</scope>
    <source>
        <strain evidence="11">ATCC 19365 / DSM 765 / NCIMB 8382 / VKM B-1628</strain>
    </source>
</reference>
<dbReference type="Gene3D" id="2.40.110.10">
    <property type="entry name" value="Butyryl-CoA Dehydrogenase, subunit A, domain 2"/>
    <property type="match status" value="1"/>
</dbReference>
<dbReference type="PANTHER" id="PTHR48083">
    <property type="entry name" value="MEDIUM-CHAIN SPECIFIC ACYL-COA DEHYDROGENASE, MITOCHONDRIAL-RELATED"/>
    <property type="match status" value="1"/>
</dbReference>
<dbReference type="GO" id="GO:0005737">
    <property type="term" value="C:cytoplasm"/>
    <property type="evidence" value="ECO:0007669"/>
    <property type="project" value="TreeGrafter"/>
</dbReference>
<feature type="domain" description="Acyl-CoA oxidase/dehydrogenase middle" evidence="8">
    <location>
        <begin position="104"/>
        <end position="197"/>
    </location>
</feature>
<dbReference type="EMBL" id="CP003108">
    <property type="protein sequence ID" value="AET68509.1"/>
    <property type="molecule type" value="Genomic_DNA"/>
</dbReference>
<evidence type="ECO:0000259" key="7">
    <source>
        <dbReference type="Pfam" id="PF00441"/>
    </source>
</evidence>
<accession>G7WGS3</accession>
<dbReference type="SUPFAM" id="SSF47203">
    <property type="entry name" value="Acyl-CoA dehydrogenase C-terminal domain-like"/>
    <property type="match status" value="1"/>
</dbReference>
<evidence type="ECO:0000313" key="10">
    <source>
        <dbReference type="EMBL" id="AET68509.1"/>
    </source>
</evidence>
<evidence type="ECO:0000256" key="1">
    <source>
        <dbReference type="ARBA" id="ARBA00001974"/>
    </source>
</evidence>
<comment type="similarity">
    <text evidence="2 6">Belongs to the acyl-CoA dehydrogenase family.</text>
</comment>
<evidence type="ECO:0000256" key="2">
    <source>
        <dbReference type="ARBA" id="ARBA00009347"/>
    </source>
</evidence>